<dbReference type="RefSeq" id="WP_172697643.1">
    <property type="nucleotide sequence ID" value="NZ_JAQLWY010000064.1"/>
</dbReference>
<dbReference type="Pfam" id="PF04471">
    <property type="entry name" value="Mrr_cat"/>
    <property type="match status" value="1"/>
</dbReference>
<accession>A0A6I2R029</accession>
<feature type="domain" description="Restriction endonuclease type IV Mrr" evidence="1">
    <location>
        <begin position="6"/>
        <end position="109"/>
    </location>
</feature>
<comment type="caution">
    <text evidence="2">The sequence shown here is derived from an EMBL/GenBank/DDBJ whole genome shotgun (WGS) entry which is preliminary data.</text>
</comment>
<evidence type="ECO:0000313" key="2">
    <source>
        <dbReference type="EMBL" id="MSB19914.1"/>
    </source>
</evidence>
<organism evidence="2 3">
    <name type="scientific">Flavonifractor plautii</name>
    <name type="common">Fusobacterium plautii</name>
    <dbReference type="NCBI Taxonomy" id="292800"/>
    <lineage>
        <taxon>Bacteria</taxon>
        <taxon>Bacillati</taxon>
        <taxon>Bacillota</taxon>
        <taxon>Clostridia</taxon>
        <taxon>Eubacteriales</taxon>
        <taxon>Oscillospiraceae</taxon>
        <taxon>Flavonifractor</taxon>
    </lineage>
</organism>
<dbReference type="GO" id="GO:0009307">
    <property type="term" value="P:DNA restriction-modification system"/>
    <property type="evidence" value="ECO:0007669"/>
    <property type="project" value="InterPro"/>
</dbReference>
<proteinExistence type="predicted"/>
<dbReference type="InterPro" id="IPR011335">
    <property type="entry name" value="Restrct_endonuc-II-like"/>
</dbReference>
<dbReference type="GO" id="GO:0015666">
    <property type="term" value="F:restriction endodeoxyribonuclease activity"/>
    <property type="evidence" value="ECO:0007669"/>
    <property type="project" value="TreeGrafter"/>
</dbReference>
<gene>
    <name evidence="2" type="ORF">GKE97_10330</name>
</gene>
<dbReference type="SUPFAM" id="SSF52980">
    <property type="entry name" value="Restriction endonuclease-like"/>
    <property type="match status" value="1"/>
</dbReference>
<protein>
    <recommendedName>
        <fullName evidence="1">Restriction endonuclease type IV Mrr domain-containing protein</fullName>
    </recommendedName>
</protein>
<dbReference type="InterPro" id="IPR011856">
    <property type="entry name" value="tRNA_endonuc-like_dom_sf"/>
</dbReference>
<reference evidence="2 3" key="1">
    <citation type="journal article" date="2019" name="Nat. Med.">
        <title>A library of human gut bacterial isolates paired with longitudinal multiomics data enables mechanistic microbiome research.</title>
        <authorList>
            <person name="Poyet M."/>
            <person name="Groussin M."/>
            <person name="Gibbons S.M."/>
            <person name="Avila-Pacheco J."/>
            <person name="Jiang X."/>
            <person name="Kearney S.M."/>
            <person name="Perrotta A.R."/>
            <person name="Berdy B."/>
            <person name="Zhao S."/>
            <person name="Lieberman T.D."/>
            <person name="Swanson P.K."/>
            <person name="Smith M."/>
            <person name="Roesemann S."/>
            <person name="Alexander J.E."/>
            <person name="Rich S.A."/>
            <person name="Livny J."/>
            <person name="Vlamakis H."/>
            <person name="Clish C."/>
            <person name="Bullock K."/>
            <person name="Deik A."/>
            <person name="Scott J."/>
            <person name="Pierce K.A."/>
            <person name="Xavier R.J."/>
            <person name="Alm E.J."/>
        </authorList>
    </citation>
    <scope>NUCLEOTIDE SEQUENCE [LARGE SCALE GENOMIC DNA]</scope>
    <source>
        <strain evidence="2 3">BIOML-A2</strain>
    </source>
</reference>
<dbReference type="GO" id="GO:0003677">
    <property type="term" value="F:DNA binding"/>
    <property type="evidence" value="ECO:0007669"/>
    <property type="project" value="InterPro"/>
</dbReference>
<sequence>MKQQVGLDFEFYVQAMFEDREIPVFETPTTNDYGADLVLYRHGKVAVIQCKYHSAPIGIHAVQEVVGAIKHYRADGGIVISNQVFTRQAVVLAQSNHVLLIDGNMLQGIMNSVSDELLFIDEFLKELRRDHSVQQMTQPVPQIICRRRWMKKPMRVKLRQIKHLGP</sequence>
<dbReference type="Gene3D" id="3.40.1350.10">
    <property type="match status" value="1"/>
</dbReference>
<dbReference type="InterPro" id="IPR007560">
    <property type="entry name" value="Restrct_endonuc_IV_Mrr"/>
</dbReference>
<evidence type="ECO:0000259" key="1">
    <source>
        <dbReference type="Pfam" id="PF04471"/>
    </source>
</evidence>
<dbReference type="EMBL" id="WKPR01000009">
    <property type="protein sequence ID" value="MSB19914.1"/>
    <property type="molecule type" value="Genomic_DNA"/>
</dbReference>
<dbReference type="Proteomes" id="UP000434475">
    <property type="component" value="Unassembled WGS sequence"/>
</dbReference>
<dbReference type="InterPro" id="IPR052906">
    <property type="entry name" value="Type_IV_Methyl-Rstrct_Enzyme"/>
</dbReference>
<dbReference type="AlphaFoldDB" id="A0A6I2R029"/>
<dbReference type="PANTHER" id="PTHR30015:SF6">
    <property type="entry name" value="SLL1429 PROTEIN"/>
    <property type="match status" value="1"/>
</dbReference>
<evidence type="ECO:0000313" key="3">
    <source>
        <dbReference type="Proteomes" id="UP000434475"/>
    </source>
</evidence>
<dbReference type="PANTHER" id="PTHR30015">
    <property type="entry name" value="MRR RESTRICTION SYSTEM PROTEIN"/>
    <property type="match status" value="1"/>
</dbReference>
<name>A0A6I2R029_FLAPL</name>